<keyword evidence="2" id="KW-1185">Reference proteome</keyword>
<protein>
    <submittedName>
        <fullName evidence="1">Uncharacterized protein</fullName>
    </submittedName>
</protein>
<evidence type="ECO:0000313" key="1">
    <source>
        <dbReference type="EMBL" id="MBA8853522.1"/>
    </source>
</evidence>
<name>A0ABR6AVM5_9HYPH</name>
<organism evidence="1 2">
    <name type="scientific">Brucella intermedia</name>
    <dbReference type="NCBI Taxonomy" id="94625"/>
    <lineage>
        <taxon>Bacteria</taxon>
        <taxon>Pseudomonadati</taxon>
        <taxon>Pseudomonadota</taxon>
        <taxon>Alphaproteobacteria</taxon>
        <taxon>Hyphomicrobiales</taxon>
        <taxon>Brucellaceae</taxon>
        <taxon>Brucella/Ochrobactrum group</taxon>
        <taxon>Brucella</taxon>
    </lineage>
</organism>
<dbReference type="EMBL" id="JACGXG010000012">
    <property type="protein sequence ID" value="MBA8853522.1"/>
    <property type="molecule type" value="Genomic_DNA"/>
</dbReference>
<gene>
    <name evidence="1" type="ORF">FHW20_004504</name>
</gene>
<reference evidence="1 2" key="1">
    <citation type="submission" date="2020-07" db="EMBL/GenBank/DDBJ databases">
        <title>Genomic Encyclopedia of Type Strains, Phase IV (KMG-V): Genome sequencing to study the core and pangenomes of soil and plant-associated prokaryotes.</title>
        <authorList>
            <person name="Whitman W."/>
        </authorList>
    </citation>
    <scope>NUCLEOTIDE SEQUENCE [LARGE SCALE GENOMIC DNA]</scope>
    <source>
        <strain evidence="1 2">RH4WT92</strain>
    </source>
</reference>
<proteinExistence type="predicted"/>
<accession>A0ABR6AVM5</accession>
<comment type="caution">
    <text evidence="1">The sequence shown here is derived from an EMBL/GenBank/DDBJ whole genome shotgun (WGS) entry which is preliminary data.</text>
</comment>
<sequence length="48" mass="5447">MSNYVDAMMYGLVRREEPPLQILLSLTAHKINAPSMTNNVKEAQPMEN</sequence>
<evidence type="ECO:0000313" key="2">
    <source>
        <dbReference type="Proteomes" id="UP000578622"/>
    </source>
</evidence>
<dbReference type="Proteomes" id="UP000578622">
    <property type="component" value="Unassembled WGS sequence"/>
</dbReference>